<dbReference type="AlphaFoldDB" id="A0A326UCP6"/>
<feature type="transmembrane region" description="Helical" evidence="5">
    <location>
        <begin position="265"/>
        <end position="282"/>
    </location>
</feature>
<feature type="domain" description="O-antigen ligase-related" evidence="6">
    <location>
        <begin position="272"/>
        <end position="425"/>
    </location>
</feature>
<dbReference type="EMBL" id="QKUF01000001">
    <property type="protein sequence ID" value="PZW36096.1"/>
    <property type="molecule type" value="Genomic_DNA"/>
</dbReference>
<proteinExistence type="predicted"/>
<keyword evidence="8" id="KW-1185">Reference proteome</keyword>
<feature type="transmembrane region" description="Helical" evidence="5">
    <location>
        <begin position="60"/>
        <end position="82"/>
    </location>
</feature>
<dbReference type="InterPro" id="IPR051533">
    <property type="entry name" value="WaaL-like"/>
</dbReference>
<evidence type="ECO:0000313" key="8">
    <source>
        <dbReference type="Proteomes" id="UP000248806"/>
    </source>
</evidence>
<keyword evidence="4 5" id="KW-0472">Membrane</keyword>
<protein>
    <submittedName>
        <fullName evidence="7">O-antigen ligase-like membrane protein</fullName>
    </submittedName>
</protein>
<evidence type="ECO:0000256" key="3">
    <source>
        <dbReference type="ARBA" id="ARBA00022989"/>
    </source>
</evidence>
<evidence type="ECO:0000256" key="4">
    <source>
        <dbReference type="ARBA" id="ARBA00023136"/>
    </source>
</evidence>
<feature type="transmembrane region" description="Helical" evidence="5">
    <location>
        <begin position="34"/>
        <end position="53"/>
    </location>
</feature>
<feature type="transmembrane region" description="Helical" evidence="5">
    <location>
        <begin position="194"/>
        <end position="217"/>
    </location>
</feature>
<comment type="subcellular location">
    <subcellularLocation>
        <location evidence="1">Membrane</location>
        <topology evidence="1">Multi-pass membrane protein</topology>
    </subcellularLocation>
</comment>
<dbReference type="InterPro" id="IPR007016">
    <property type="entry name" value="O-antigen_ligase-rel_domated"/>
</dbReference>
<evidence type="ECO:0000256" key="5">
    <source>
        <dbReference type="SAM" id="Phobius"/>
    </source>
</evidence>
<feature type="transmembrane region" description="Helical" evidence="5">
    <location>
        <begin position="417"/>
        <end position="440"/>
    </location>
</feature>
<accession>A0A326UCP6</accession>
<dbReference type="RefSeq" id="WP_111317993.1">
    <property type="nucleotide sequence ID" value="NZ_BIFX01000001.1"/>
</dbReference>
<dbReference type="Pfam" id="PF04932">
    <property type="entry name" value="Wzy_C"/>
    <property type="match status" value="1"/>
</dbReference>
<comment type="caution">
    <text evidence="7">The sequence shown here is derived from an EMBL/GenBank/DDBJ whole genome shotgun (WGS) entry which is preliminary data.</text>
</comment>
<dbReference type="GO" id="GO:0016874">
    <property type="term" value="F:ligase activity"/>
    <property type="evidence" value="ECO:0007669"/>
    <property type="project" value="UniProtKB-KW"/>
</dbReference>
<evidence type="ECO:0000256" key="1">
    <source>
        <dbReference type="ARBA" id="ARBA00004141"/>
    </source>
</evidence>
<evidence type="ECO:0000313" key="7">
    <source>
        <dbReference type="EMBL" id="PZW36096.1"/>
    </source>
</evidence>
<dbReference type="PANTHER" id="PTHR37422:SF23">
    <property type="entry name" value="TEICHURONIC ACID BIOSYNTHESIS PROTEIN TUAE"/>
    <property type="match status" value="1"/>
</dbReference>
<gene>
    <name evidence="7" type="ORF">EI42_00266</name>
</gene>
<feature type="transmembrane region" description="Helical" evidence="5">
    <location>
        <begin position="94"/>
        <end position="117"/>
    </location>
</feature>
<dbReference type="Proteomes" id="UP000248806">
    <property type="component" value="Unassembled WGS sequence"/>
</dbReference>
<feature type="transmembrane region" description="Helical" evidence="5">
    <location>
        <begin position="138"/>
        <end position="158"/>
    </location>
</feature>
<keyword evidence="3 5" id="KW-1133">Transmembrane helix</keyword>
<dbReference type="GO" id="GO:0016020">
    <property type="term" value="C:membrane"/>
    <property type="evidence" value="ECO:0007669"/>
    <property type="project" value="UniProtKB-SubCell"/>
</dbReference>
<sequence length="532" mass="57500">MHSELHNFERNAQESSQIHTQGAFWTHIQRFGTLANVIGGIGSLLTLCCLFFLPSPLNLLVPLYAAIGIWVFIRPEAALYMLPIAVPWGSLEGLLPASLNVSGADLLVFLLGASWALQHVLRTKGKTEISTGPVGFPFPRVLLLTLLGLLFAMLLSIPGAQDLKLCLKEIIKWVEVLLICLIGTTYLRTRRQIWILMAIACLAAISQAGLGFFQYAFQLGPTSFIRGDSLRIYGSFSQPNPYAGYLNMTLVLSLALLLLGNSLKVRVPAGIVSLILGIAVYLTDSRGGMLALAAGIGLLILLGLPKKWNILIRLALIGALAGVAAYFAGLIPQHLLLPLFNKLGLTGISLVAPQDADFATAERLAHWIAGINMFLDHPLTGVGIGNYPAVYDRYFITIFNNPLGHAHNYYINIAAEAGILGLGALLLFLTTIFLTGGYILRNTQRAIDNSKKRFASAQGASFASKLLAQTSILANDRALVVGLLASQMTVCVHNLVDNLYVHSMTSLIALYLIMLLRLGHNVAHEQSEAVSG</sequence>
<keyword evidence="7" id="KW-0436">Ligase</keyword>
<feature type="transmembrane region" description="Helical" evidence="5">
    <location>
        <begin position="170"/>
        <end position="187"/>
    </location>
</feature>
<name>A0A326UCP6_THEHA</name>
<feature type="transmembrane region" description="Helical" evidence="5">
    <location>
        <begin position="288"/>
        <end position="304"/>
    </location>
</feature>
<feature type="transmembrane region" description="Helical" evidence="5">
    <location>
        <begin position="242"/>
        <end position="260"/>
    </location>
</feature>
<dbReference type="PANTHER" id="PTHR37422">
    <property type="entry name" value="TEICHURONIC ACID BIOSYNTHESIS PROTEIN TUAE"/>
    <property type="match status" value="1"/>
</dbReference>
<keyword evidence="2 5" id="KW-0812">Transmembrane</keyword>
<dbReference type="OrthoDB" id="9806320at2"/>
<evidence type="ECO:0000259" key="6">
    <source>
        <dbReference type="Pfam" id="PF04932"/>
    </source>
</evidence>
<feature type="transmembrane region" description="Helical" evidence="5">
    <location>
        <begin position="502"/>
        <end position="519"/>
    </location>
</feature>
<feature type="transmembrane region" description="Helical" evidence="5">
    <location>
        <begin position="311"/>
        <end position="331"/>
    </location>
</feature>
<reference evidence="7 8" key="1">
    <citation type="submission" date="2018-06" db="EMBL/GenBank/DDBJ databases">
        <title>Genomic Encyclopedia of Archaeal and Bacterial Type Strains, Phase II (KMG-II): from individual species to whole genera.</title>
        <authorList>
            <person name="Goeker M."/>
        </authorList>
    </citation>
    <scope>NUCLEOTIDE SEQUENCE [LARGE SCALE GENOMIC DNA]</scope>
    <source>
        <strain evidence="7 8">ATCC BAA-1881</strain>
    </source>
</reference>
<organism evidence="7 8">
    <name type="scientific">Thermosporothrix hazakensis</name>
    <dbReference type="NCBI Taxonomy" id="644383"/>
    <lineage>
        <taxon>Bacteria</taxon>
        <taxon>Bacillati</taxon>
        <taxon>Chloroflexota</taxon>
        <taxon>Ktedonobacteria</taxon>
        <taxon>Ktedonobacterales</taxon>
        <taxon>Thermosporotrichaceae</taxon>
        <taxon>Thermosporothrix</taxon>
    </lineage>
</organism>
<evidence type="ECO:0000256" key="2">
    <source>
        <dbReference type="ARBA" id="ARBA00022692"/>
    </source>
</evidence>